<dbReference type="KEGG" id="saca:FFV09_23595"/>
<sequence length="134" mass="13770">MAGYIGVAVHPAADDPPHAHSASNADSNAASVPPHPGSGEDEAYVLFTSGTTGRPKGVRVRHRSVTRLVQGTGLLDFAQARVLQTGALAFDASTFEIWGPLLSGGSVYLSEPAEVPDAAHLRASCGSMTSTRCG</sequence>
<dbReference type="InterPro" id="IPR000873">
    <property type="entry name" value="AMP-dep_synth/lig_dom"/>
</dbReference>
<dbReference type="PANTHER" id="PTHR45527:SF1">
    <property type="entry name" value="FATTY ACID SYNTHASE"/>
    <property type="match status" value="1"/>
</dbReference>
<evidence type="ECO:0000256" key="2">
    <source>
        <dbReference type="SAM" id="MobiDB-lite"/>
    </source>
</evidence>
<keyword evidence="5" id="KW-1185">Reference proteome</keyword>
<dbReference type="Proteomes" id="UP000316968">
    <property type="component" value="Chromosome"/>
</dbReference>
<dbReference type="EMBL" id="CP041217">
    <property type="protein sequence ID" value="QDH23587.1"/>
    <property type="molecule type" value="Genomic_DNA"/>
</dbReference>
<name>A0A4Y6V4Z7_SACBS</name>
<keyword evidence="1" id="KW-0677">Repeat</keyword>
<dbReference type="SUPFAM" id="SSF56801">
    <property type="entry name" value="Acetyl-CoA synthetase-like"/>
    <property type="match status" value="1"/>
</dbReference>
<evidence type="ECO:0000256" key="1">
    <source>
        <dbReference type="ARBA" id="ARBA00022737"/>
    </source>
</evidence>
<feature type="domain" description="AMP-dependent synthetase/ligase" evidence="3">
    <location>
        <begin position="21"/>
        <end position="121"/>
    </location>
</feature>
<dbReference type="GO" id="GO:0043041">
    <property type="term" value="P:amino acid activation for nonribosomal peptide biosynthetic process"/>
    <property type="evidence" value="ECO:0007669"/>
    <property type="project" value="TreeGrafter"/>
</dbReference>
<dbReference type="AlphaFoldDB" id="A0A4Y6V4Z7"/>
<dbReference type="Pfam" id="PF00501">
    <property type="entry name" value="AMP-binding"/>
    <property type="match status" value="1"/>
</dbReference>
<evidence type="ECO:0000259" key="3">
    <source>
        <dbReference type="Pfam" id="PF00501"/>
    </source>
</evidence>
<dbReference type="GO" id="GO:0047527">
    <property type="term" value="F:2,3-dihydroxybenzoate-serine ligase activity"/>
    <property type="evidence" value="ECO:0007669"/>
    <property type="project" value="TreeGrafter"/>
</dbReference>
<feature type="compositionally biased region" description="Low complexity" evidence="2">
    <location>
        <begin position="19"/>
        <end position="32"/>
    </location>
</feature>
<organism evidence="4 5">
    <name type="scientific">Saccharibacillus brassicae</name>
    <dbReference type="NCBI Taxonomy" id="2583377"/>
    <lineage>
        <taxon>Bacteria</taxon>
        <taxon>Bacillati</taxon>
        <taxon>Bacillota</taxon>
        <taxon>Bacilli</taxon>
        <taxon>Bacillales</taxon>
        <taxon>Paenibacillaceae</taxon>
        <taxon>Saccharibacillus</taxon>
    </lineage>
</organism>
<dbReference type="InterPro" id="IPR020845">
    <property type="entry name" value="AMP-binding_CS"/>
</dbReference>
<reference evidence="4 5" key="1">
    <citation type="submission" date="2019-06" db="EMBL/GenBank/DDBJ databases">
        <title>Saccharibacillus brassicae sp. nov., an endophytic bacterium isolated from Chinese cabbage seeds (Brassica pekinensis).</title>
        <authorList>
            <person name="Jiang L."/>
            <person name="Lee J."/>
            <person name="Kim S.W."/>
        </authorList>
    </citation>
    <scope>NUCLEOTIDE SEQUENCE [LARGE SCALE GENOMIC DNA]</scope>
    <source>
        <strain evidence="5">KCTC 43072 / ATSA2</strain>
    </source>
</reference>
<accession>A0A4Y6V4Z7</accession>
<evidence type="ECO:0000313" key="5">
    <source>
        <dbReference type="Proteomes" id="UP000316968"/>
    </source>
</evidence>
<feature type="region of interest" description="Disordered" evidence="2">
    <location>
        <begin position="12"/>
        <end position="43"/>
    </location>
</feature>
<dbReference type="PROSITE" id="PS00455">
    <property type="entry name" value="AMP_BINDING"/>
    <property type="match status" value="1"/>
</dbReference>
<dbReference type="GO" id="GO:0005829">
    <property type="term" value="C:cytosol"/>
    <property type="evidence" value="ECO:0007669"/>
    <property type="project" value="TreeGrafter"/>
</dbReference>
<evidence type="ECO:0000313" key="4">
    <source>
        <dbReference type="EMBL" id="QDH23587.1"/>
    </source>
</evidence>
<dbReference type="Gene3D" id="3.40.50.980">
    <property type="match status" value="2"/>
</dbReference>
<gene>
    <name evidence="4" type="ORF">FFV09_23595</name>
</gene>
<dbReference type="PRINTS" id="PR00154">
    <property type="entry name" value="AMPBINDING"/>
</dbReference>
<protein>
    <submittedName>
        <fullName evidence="4">AMP-binding protein</fullName>
    </submittedName>
</protein>
<dbReference type="InterPro" id="IPR020459">
    <property type="entry name" value="AMP-binding"/>
</dbReference>
<dbReference type="GO" id="GO:0031177">
    <property type="term" value="F:phosphopantetheine binding"/>
    <property type="evidence" value="ECO:0007669"/>
    <property type="project" value="TreeGrafter"/>
</dbReference>
<proteinExistence type="predicted"/>
<dbReference type="GO" id="GO:0009239">
    <property type="term" value="P:enterobactin biosynthetic process"/>
    <property type="evidence" value="ECO:0007669"/>
    <property type="project" value="TreeGrafter"/>
</dbReference>
<dbReference type="PANTHER" id="PTHR45527">
    <property type="entry name" value="NONRIBOSOMAL PEPTIDE SYNTHETASE"/>
    <property type="match status" value="1"/>
</dbReference>
<dbReference type="OrthoDB" id="9765680at2"/>
<dbReference type="GO" id="GO:0009366">
    <property type="term" value="C:enterobactin synthetase complex"/>
    <property type="evidence" value="ECO:0007669"/>
    <property type="project" value="TreeGrafter"/>
</dbReference>